<dbReference type="AlphaFoldDB" id="A0A2N6T2F3"/>
<proteinExistence type="predicted"/>
<dbReference type="EMBL" id="PNHG01000036">
    <property type="protein sequence ID" value="PMC63519.1"/>
    <property type="molecule type" value="Genomic_DNA"/>
</dbReference>
<accession>A0A2N6T2F3</accession>
<dbReference type="RefSeq" id="WP_102724572.1">
    <property type="nucleotide sequence ID" value="NZ_PNHG01000036.1"/>
</dbReference>
<dbReference type="Proteomes" id="UP000235836">
    <property type="component" value="Unassembled WGS sequence"/>
</dbReference>
<protein>
    <recommendedName>
        <fullName evidence="3">DUF559 domain-containing protein</fullName>
    </recommendedName>
</protein>
<dbReference type="Gene3D" id="3.40.960.10">
    <property type="entry name" value="VSR Endonuclease"/>
    <property type="match status" value="1"/>
</dbReference>
<organism evidence="1 2">
    <name type="scientific">Corynebacterium tuscaniense</name>
    <dbReference type="NCBI Taxonomy" id="302449"/>
    <lineage>
        <taxon>Bacteria</taxon>
        <taxon>Bacillati</taxon>
        <taxon>Actinomycetota</taxon>
        <taxon>Actinomycetes</taxon>
        <taxon>Mycobacteriales</taxon>
        <taxon>Corynebacteriaceae</taxon>
        <taxon>Corynebacterium</taxon>
    </lineage>
</organism>
<name>A0A2N6T2F3_9CORY</name>
<keyword evidence="2" id="KW-1185">Reference proteome</keyword>
<evidence type="ECO:0000313" key="2">
    <source>
        <dbReference type="Proteomes" id="UP000235836"/>
    </source>
</evidence>
<reference evidence="1 2" key="1">
    <citation type="submission" date="2017-09" db="EMBL/GenBank/DDBJ databases">
        <title>Bacterial strain isolated from the female urinary microbiota.</title>
        <authorList>
            <person name="Thomas-White K."/>
            <person name="Kumar N."/>
            <person name="Forster S."/>
            <person name="Putonti C."/>
            <person name="Lawley T."/>
            <person name="Wolfe A.J."/>
        </authorList>
    </citation>
    <scope>NUCLEOTIDE SEQUENCE [LARGE SCALE GENOMIC DNA]</scope>
    <source>
        <strain evidence="1 2">UMB0792</strain>
    </source>
</reference>
<evidence type="ECO:0000313" key="1">
    <source>
        <dbReference type="EMBL" id="PMC63519.1"/>
    </source>
</evidence>
<gene>
    <name evidence="1" type="ORF">CJ203_10730</name>
</gene>
<evidence type="ECO:0008006" key="3">
    <source>
        <dbReference type="Google" id="ProtNLM"/>
    </source>
</evidence>
<sequence>MRNVQTNLQLYRELHDAMDVTRSVPGGLFRGGPGIKVTENIYTSLPTNSVIRPVHPAPAAARAIAMAMEHPGHTIAGMSALAVFGLPYFADHCHTTLFGPVNRNKPPTQFSPLVQRPTSVEHWYVYFEGVPLKISPPAIAVISALNMIRASVHRWPASRIDGIAYKEMQSIQLIDAARRFLDVAPDDIVSSGKDRVNKRWLQRIVELTTNKADSPKETEMRLLAHALCKNLGVMVVEQHPLWAAGSLVTVFDLAIPELKIAMMYDGEHHLKREQRDWDSQVNVEAALQGWTVIRVTAGTLPRLPEFLMRATQAA</sequence>
<comment type="caution">
    <text evidence="1">The sequence shown here is derived from an EMBL/GenBank/DDBJ whole genome shotgun (WGS) entry which is preliminary data.</text>
</comment>